<evidence type="ECO:0000313" key="9">
    <source>
        <dbReference type="Proteomes" id="UP000678499"/>
    </source>
</evidence>
<evidence type="ECO:0000256" key="3">
    <source>
        <dbReference type="ARBA" id="ARBA00023242"/>
    </source>
</evidence>
<comment type="subcellular location">
    <subcellularLocation>
        <location evidence="1">Nucleus</location>
    </subcellularLocation>
</comment>
<dbReference type="EMBL" id="OA882345">
    <property type="protein sequence ID" value="CAD7274826.1"/>
    <property type="molecule type" value="Genomic_DNA"/>
</dbReference>
<gene>
    <name evidence="8" type="ORF">NMOB1V02_LOCUS2646</name>
</gene>
<evidence type="ECO:0000256" key="4">
    <source>
        <dbReference type="SAM" id="Coils"/>
    </source>
</evidence>
<dbReference type="Proteomes" id="UP000678499">
    <property type="component" value="Unassembled WGS sequence"/>
</dbReference>
<keyword evidence="2" id="KW-0507">mRNA processing</keyword>
<keyword evidence="3" id="KW-0539">Nucleus</keyword>
<evidence type="ECO:0000259" key="6">
    <source>
        <dbReference type="Pfam" id="PF11935"/>
    </source>
</evidence>
<dbReference type="InterPro" id="IPR011989">
    <property type="entry name" value="ARM-like"/>
</dbReference>
<dbReference type="PANTHER" id="PTHR15245">
    <property type="entry name" value="SYMPLEKIN-RELATED"/>
    <property type="match status" value="1"/>
</dbReference>
<evidence type="ECO:0000256" key="1">
    <source>
        <dbReference type="ARBA" id="ARBA00004123"/>
    </source>
</evidence>
<dbReference type="AlphaFoldDB" id="A0A7R9GBE3"/>
<keyword evidence="9" id="KW-1185">Reference proteome</keyword>
<dbReference type="Pfam" id="PF12295">
    <property type="entry name" value="Symplekin_C"/>
    <property type="match status" value="1"/>
</dbReference>
<feature type="coiled-coil region" evidence="4">
    <location>
        <begin position="453"/>
        <end position="489"/>
    </location>
</feature>
<feature type="region of interest" description="Disordered" evidence="5">
    <location>
        <begin position="311"/>
        <end position="360"/>
    </location>
</feature>
<feature type="domain" description="Symplekin/Pta1 N-terminal" evidence="6">
    <location>
        <begin position="99"/>
        <end position="319"/>
    </location>
</feature>
<feature type="compositionally biased region" description="Basic and acidic residues" evidence="5">
    <location>
        <begin position="311"/>
        <end position="337"/>
    </location>
</feature>
<feature type="domain" description="Symplekin C-terminal" evidence="7">
    <location>
        <begin position="941"/>
        <end position="1122"/>
    </location>
</feature>
<evidence type="ECO:0008006" key="10">
    <source>
        <dbReference type="Google" id="ProtNLM"/>
    </source>
</evidence>
<dbReference type="GO" id="GO:0006397">
    <property type="term" value="P:mRNA processing"/>
    <property type="evidence" value="ECO:0007669"/>
    <property type="project" value="UniProtKB-KW"/>
</dbReference>
<dbReference type="Pfam" id="PF11935">
    <property type="entry name" value="SYMPK_PTA1_N"/>
    <property type="match status" value="1"/>
</dbReference>
<dbReference type="GO" id="GO:0005847">
    <property type="term" value="C:mRNA cleavage and polyadenylation specificity factor complex"/>
    <property type="evidence" value="ECO:0007669"/>
    <property type="project" value="TreeGrafter"/>
</dbReference>
<dbReference type="Gene3D" id="1.25.10.10">
    <property type="entry name" value="Leucine-rich Repeat Variant"/>
    <property type="match status" value="1"/>
</dbReference>
<reference evidence="8" key="1">
    <citation type="submission" date="2020-11" db="EMBL/GenBank/DDBJ databases">
        <authorList>
            <person name="Tran Van P."/>
        </authorList>
    </citation>
    <scope>NUCLEOTIDE SEQUENCE</scope>
</reference>
<sequence>MSDLETENRVTELLNQTGLVHEGPKRIKIIAELKELLLHRAPDLFLKYSEEILAFQNDPAPDVRKMALGFFEEACQKKESFLRMVVPALQNIIFNDENPNVLKKAMQVACGLFKNGLKWVSTALPEEMKDAVGAWETLSTLRDYLVKQIDSDNDGIRTHAIKFMEAVILTLTHSPDGKAKASEICLDIVPLNLRAVRPRKLEEDAKRILESLLKFHSSLHISSVNLMATMAALTNIAKMRPVFLSTVVLAMQGLNSHLPPTLGKSQVSSVRKMMKVHMMALLKLPAAMDHITAITALLNELGATYQEIMKNHPNPEEIKQAARRKKDEGRKRPRPMDLDVVPSLDLDAAERKKRPKRDDLEVVGPKALPLIGETAVPKSGDLTKSAEEYISLRLRPDFVFKTTRFSTLQKIPDVGLDPDFPRLASNGLIRGISRLLGNQLVKDSVFPCDKVAIERRRREMKKAEEKRKLELAKEKREKVRQEVPKLAAKPVDAVVDDSTAEGLKSVAEKSAVAVKSTVAPISLAQKQKRLTNERLTEKSKPMSMSIVLKVKASALSRISSVGDETGIAIRSESRKESMRSAQSEVMAGLSSLMPIEDVLGWVVSFFLTDPVRRVDHVIAWLYSEYSQGQSYSPVSASALRPLTSNDTAEMDRKRYGTILTWILKAIAEKDEFPEKYDVIRRLFLETPSLTDEAVAMLSMMFPADEEQAEPQVIDNEADDQSPEIPRVKRVTRMCELLCDMILYRRGTGKHTTCLRMLLDLATHPTPTIRQEGLSAVMRLVSHSDDAFAAAIGEFAVMSINALVMPGAIDGGVKNEPQDEVPEEEEGGDKKPAFVNWSEDSVKSACGLLFVLLPRKTSYLFDLMRVFAETSPEVKRIILRLMEEPIKELDGNSDEVMAVLDNIPKGGETFVSRMILLLTEKAQPSEQLVYKVLDLYKTRVTDVRFLIPVVSGLPESELMEILPKFLRLAPNVLKEVFNRVLGVATLERPEEHNPSITPADLMVALHTIPPSAADVKSIIKATALCFEMKAVYTMEVMGEVIKKLVDLDEIPTLLMRTVIQAFSLYPKLSGHVLNALQHLIQKEVWKNPRVWEGFIKCCQRCGAPSCVVLMQLQAEQLKSVFKQAPDLKDYMSRHVDSFTENNAFVPEPVLEALFGQKTPRSLDRREPPPPGAMEAEAFAMHPATLMNMRPPIYAGQGLFDPYRG</sequence>
<feature type="region of interest" description="Disordered" evidence="5">
    <location>
        <begin position="811"/>
        <end position="832"/>
    </location>
</feature>
<dbReference type="InterPro" id="IPR032460">
    <property type="entry name" value="Symplekin/Pta1_N"/>
</dbReference>
<evidence type="ECO:0000259" key="7">
    <source>
        <dbReference type="Pfam" id="PF12295"/>
    </source>
</evidence>
<dbReference type="InterPro" id="IPR016024">
    <property type="entry name" value="ARM-type_fold"/>
</dbReference>
<proteinExistence type="predicted"/>
<dbReference type="EMBL" id="CAJPEX010000308">
    <property type="protein sequence ID" value="CAG0914978.1"/>
    <property type="molecule type" value="Genomic_DNA"/>
</dbReference>
<keyword evidence="4" id="KW-0175">Coiled coil</keyword>
<name>A0A7R9GBE3_9CRUS</name>
<dbReference type="OrthoDB" id="331600at2759"/>
<organism evidence="8">
    <name type="scientific">Notodromas monacha</name>
    <dbReference type="NCBI Taxonomy" id="399045"/>
    <lineage>
        <taxon>Eukaryota</taxon>
        <taxon>Metazoa</taxon>
        <taxon>Ecdysozoa</taxon>
        <taxon>Arthropoda</taxon>
        <taxon>Crustacea</taxon>
        <taxon>Oligostraca</taxon>
        <taxon>Ostracoda</taxon>
        <taxon>Podocopa</taxon>
        <taxon>Podocopida</taxon>
        <taxon>Cypridocopina</taxon>
        <taxon>Cypridoidea</taxon>
        <taxon>Cyprididae</taxon>
        <taxon>Notodromas</taxon>
    </lineage>
</organism>
<accession>A0A7R9GBE3</accession>
<protein>
    <recommendedName>
        <fullName evidence="10">Symplekin</fullName>
    </recommendedName>
</protein>
<dbReference type="InterPro" id="IPR022075">
    <property type="entry name" value="Symplekin_C"/>
</dbReference>
<evidence type="ECO:0000256" key="5">
    <source>
        <dbReference type="SAM" id="MobiDB-lite"/>
    </source>
</evidence>
<dbReference type="InterPro" id="IPR021850">
    <property type="entry name" value="Symplekin/Pta1"/>
</dbReference>
<evidence type="ECO:0000313" key="8">
    <source>
        <dbReference type="EMBL" id="CAD7274826.1"/>
    </source>
</evidence>
<dbReference type="PANTHER" id="PTHR15245:SF20">
    <property type="entry name" value="SYMPLEKIN"/>
    <property type="match status" value="1"/>
</dbReference>
<evidence type="ECO:0000256" key="2">
    <source>
        <dbReference type="ARBA" id="ARBA00022664"/>
    </source>
</evidence>
<dbReference type="SUPFAM" id="SSF48371">
    <property type="entry name" value="ARM repeat"/>
    <property type="match status" value="1"/>
</dbReference>
<feature type="compositionally biased region" description="Acidic residues" evidence="5">
    <location>
        <begin position="817"/>
        <end position="826"/>
    </location>
</feature>